<dbReference type="GO" id="GO:0045893">
    <property type="term" value="P:positive regulation of DNA-templated transcription"/>
    <property type="evidence" value="ECO:0007669"/>
    <property type="project" value="InterPro"/>
</dbReference>
<keyword evidence="7" id="KW-0539">Nucleus</keyword>
<dbReference type="KEGG" id="bfo:118416655"/>
<evidence type="ECO:0000259" key="10">
    <source>
        <dbReference type="PROSITE" id="PS50199"/>
    </source>
</evidence>
<dbReference type="PROSITE" id="PS50199">
    <property type="entry name" value="ZF_RANBP2_2"/>
    <property type="match status" value="1"/>
</dbReference>
<dbReference type="SUPFAM" id="SSF90209">
    <property type="entry name" value="Ran binding protein zinc finger-like"/>
    <property type="match status" value="1"/>
</dbReference>
<dbReference type="AlphaFoldDB" id="A0A9J7L7Q7"/>
<dbReference type="InterPro" id="IPR001876">
    <property type="entry name" value="Znf_RanBP2"/>
</dbReference>
<keyword evidence="11" id="KW-1185">Reference proteome</keyword>
<dbReference type="SMART" id="SM00547">
    <property type="entry name" value="ZnF_RBZ"/>
    <property type="match status" value="1"/>
</dbReference>
<evidence type="ECO:0000313" key="11">
    <source>
        <dbReference type="Proteomes" id="UP000001554"/>
    </source>
</evidence>
<evidence type="ECO:0000256" key="2">
    <source>
        <dbReference type="ARBA" id="ARBA00022723"/>
    </source>
</evidence>
<dbReference type="InterPro" id="IPR033774">
    <property type="entry name" value="YAF2_RYBP"/>
</dbReference>
<keyword evidence="6" id="KW-0804">Transcription</keyword>
<reference evidence="12" key="2">
    <citation type="submission" date="2025-08" db="UniProtKB">
        <authorList>
            <consortium name="RefSeq"/>
        </authorList>
    </citation>
    <scope>IDENTIFICATION</scope>
    <source>
        <strain evidence="12">S238N-H82</strain>
        <tissue evidence="12">Testes</tissue>
    </source>
</reference>
<proteinExistence type="predicted"/>
<dbReference type="PANTHER" id="PTHR12920">
    <property type="entry name" value="RYBP AND YAF2-RELATED"/>
    <property type="match status" value="1"/>
</dbReference>
<feature type="domain" description="RanBP2-type" evidence="10">
    <location>
        <begin position="27"/>
        <end position="56"/>
    </location>
</feature>
<dbReference type="GO" id="GO:0003712">
    <property type="term" value="F:transcription coregulator activity"/>
    <property type="evidence" value="ECO:0000318"/>
    <property type="project" value="GO_Central"/>
</dbReference>
<dbReference type="InterPro" id="IPR036443">
    <property type="entry name" value="Znf_RanBP2_sf"/>
</dbReference>
<dbReference type="Pfam" id="PF17219">
    <property type="entry name" value="YAF2_RYBP"/>
    <property type="match status" value="1"/>
</dbReference>
<feature type="compositionally biased region" description="Polar residues" evidence="9">
    <location>
        <begin position="63"/>
        <end position="77"/>
    </location>
</feature>
<dbReference type="GO" id="GO:0008270">
    <property type="term" value="F:zinc ion binding"/>
    <property type="evidence" value="ECO:0007669"/>
    <property type="project" value="UniProtKB-KW"/>
</dbReference>
<dbReference type="InterPro" id="IPR039958">
    <property type="entry name" value="RYBP/YAF2"/>
</dbReference>
<feature type="compositionally biased region" description="Low complexity" evidence="9">
    <location>
        <begin position="186"/>
        <end position="212"/>
    </location>
</feature>
<dbReference type="GO" id="GO:0006355">
    <property type="term" value="P:regulation of DNA-templated transcription"/>
    <property type="evidence" value="ECO:0000318"/>
    <property type="project" value="GO_Central"/>
</dbReference>
<evidence type="ECO:0000313" key="12">
    <source>
        <dbReference type="RefSeq" id="XP_035677722.1"/>
    </source>
</evidence>
<organism evidence="11 12">
    <name type="scientific">Branchiostoma floridae</name>
    <name type="common">Florida lancelet</name>
    <name type="synonym">Amphioxus</name>
    <dbReference type="NCBI Taxonomy" id="7739"/>
    <lineage>
        <taxon>Eukaryota</taxon>
        <taxon>Metazoa</taxon>
        <taxon>Chordata</taxon>
        <taxon>Cephalochordata</taxon>
        <taxon>Leptocardii</taxon>
        <taxon>Amphioxiformes</taxon>
        <taxon>Branchiostomatidae</taxon>
        <taxon>Branchiostoma</taxon>
    </lineage>
</organism>
<dbReference type="OMA" id="QHMAVTV"/>
<keyword evidence="4" id="KW-0862">Zinc</keyword>
<sequence>MTDKGEQRRSPNSSLPSRPKRDKKAEAEGYWECSVCTFRNNAEAFKCSMCDVRKGTSTRKPRLNSQLVAQQVAQQFNPPQPKPPKREREKGEKERENGVSSTSTSPNSSATVSVSSNNTTTGVSGGMGKKKEHSVSHTSPTNTSSNKKMKYMPRLKNVDRSTATHMAVTVNNVTVIITDYKEKAPKSSSASSSISSEPPSTVTSDTPSTNSTVAMAVNPQESPTSQQNGDVAAREQT</sequence>
<evidence type="ECO:0000256" key="1">
    <source>
        <dbReference type="ARBA" id="ARBA00004123"/>
    </source>
</evidence>
<reference evidence="11" key="1">
    <citation type="journal article" date="2020" name="Nat. Ecol. Evol.">
        <title>Deeply conserved synteny resolves early events in vertebrate evolution.</title>
        <authorList>
            <person name="Simakov O."/>
            <person name="Marletaz F."/>
            <person name="Yue J.X."/>
            <person name="O'Connell B."/>
            <person name="Jenkins J."/>
            <person name="Brandt A."/>
            <person name="Calef R."/>
            <person name="Tung C.H."/>
            <person name="Huang T.K."/>
            <person name="Schmutz J."/>
            <person name="Satoh N."/>
            <person name="Yu J.K."/>
            <person name="Putnam N.H."/>
            <person name="Green R.E."/>
            <person name="Rokhsar D.S."/>
        </authorList>
    </citation>
    <scope>NUCLEOTIDE SEQUENCE [LARGE SCALE GENOMIC DNA]</scope>
    <source>
        <strain evidence="11">S238N-H82</strain>
    </source>
</reference>
<dbReference type="GO" id="GO:0005634">
    <property type="term" value="C:nucleus"/>
    <property type="evidence" value="ECO:0000318"/>
    <property type="project" value="GO_Central"/>
</dbReference>
<feature type="region of interest" description="Disordered" evidence="9">
    <location>
        <begin position="181"/>
        <end position="237"/>
    </location>
</feature>
<dbReference type="Pfam" id="PF00641">
    <property type="entry name" value="Zn_ribbon_RanBP"/>
    <property type="match status" value="1"/>
</dbReference>
<evidence type="ECO:0000256" key="6">
    <source>
        <dbReference type="ARBA" id="ARBA00023163"/>
    </source>
</evidence>
<dbReference type="GO" id="GO:0003677">
    <property type="term" value="F:DNA binding"/>
    <property type="evidence" value="ECO:0000318"/>
    <property type="project" value="GO_Central"/>
</dbReference>
<feature type="region of interest" description="Disordered" evidence="9">
    <location>
        <begin position="55"/>
        <end position="152"/>
    </location>
</feature>
<dbReference type="Gene3D" id="4.10.1060.10">
    <property type="entry name" value="Zinc finger, RanBP2-type"/>
    <property type="match status" value="1"/>
</dbReference>
<feature type="compositionally biased region" description="Low complexity" evidence="9">
    <location>
        <begin position="98"/>
        <end position="122"/>
    </location>
</feature>
<evidence type="ECO:0000256" key="4">
    <source>
        <dbReference type="ARBA" id="ARBA00022833"/>
    </source>
</evidence>
<dbReference type="PROSITE" id="PS01358">
    <property type="entry name" value="ZF_RANBP2_1"/>
    <property type="match status" value="1"/>
</dbReference>
<feature type="compositionally biased region" description="Polar residues" evidence="9">
    <location>
        <begin position="219"/>
        <end position="229"/>
    </location>
</feature>
<evidence type="ECO:0000256" key="5">
    <source>
        <dbReference type="ARBA" id="ARBA00023015"/>
    </source>
</evidence>
<gene>
    <name evidence="12" type="primary">LOC118416655</name>
</gene>
<accession>A0A9J7L7Q7</accession>
<dbReference type="OrthoDB" id="10063208at2759"/>
<comment type="subcellular location">
    <subcellularLocation>
        <location evidence="1">Nucleus</location>
    </subcellularLocation>
</comment>
<keyword evidence="5" id="KW-0805">Transcription regulation</keyword>
<evidence type="ECO:0000256" key="9">
    <source>
        <dbReference type="SAM" id="MobiDB-lite"/>
    </source>
</evidence>
<dbReference type="RefSeq" id="XP_035677722.1">
    <property type="nucleotide sequence ID" value="XM_035821829.1"/>
</dbReference>
<name>A0A9J7L7Q7_BRAFL</name>
<evidence type="ECO:0000256" key="7">
    <source>
        <dbReference type="ARBA" id="ARBA00023242"/>
    </source>
</evidence>
<keyword evidence="2" id="KW-0479">Metal-binding</keyword>
<feature type="compositionally biased region" description="Polar residues" evidence="9">
    <location>
        <begin position="136"/>
        <end position="146"/>
    </location>
</feature>
<evidence type="ECO:0000256" key="3">
    <source>
        <dbReference type="ARBA" id="ARBA00022771"/>
    </source>
</evidence>
<protein>
    <submittedName>
        <fullName evidence="12">RING1 and YY1-binding protein-like isoform X1</fullName>
    </submittedName>
</protein>
<evidence type="ECO:0000256" key="8">
    <source>
        <dbReference type="PROSITE-ProRule" id="PRU00322"/>
    </source>
</evidence>
<keyword evidence="3 8" id="KW-0863">Zinc-finger</keyword>
<feature type="compositionally biased region" description="Basic and acidic residues" evidence="9">
    <location>
        <begin position="84"/>
        <end position="97"/>
    </location>
</feature>
<dbReference type="Proteomes" id="UP000001554">
    <property type="component" value="Chromosome 5"/>
</dbReference>
<dbReference type="GeneID" id="118416655"/>
<dbReference type="PANTHER" id="PTHR12920:SF4">
    <property type="entry name" value="GEO03726P1"/>
    <property type="match status" value="1"/>
</dbReference>
<feature type="region of interest" description="Disordered" evidence="9">
    <location>
        <begin position="1"/>
        <end position="26"/>
    </location>
</feature>